<protein>
    <submittedName>
        <fullName evidence="3">Uncharacterized protein</fullName>
    </submittedName>
</protein>
<organism evidence="3 4">
    <name type="scientific">Gossypium darwinii</name>
    <name type="common">Darwin's cotton</name>
    <name type="synonym">Gossypium barbadense var. darwinii</name>
    <dbReference type="NCBI Taxonomy" id="34276"/>
    <lineage>
        <taxon>Eukaryota</taxon>
        <taxon>Viridiplantae</taxon>
        <taxon>Streptophyta</taxon>
        <taxon>Embryophyta</taxon>
        <taxon>Tracheophyta</taxon>
        <taxon>Spermatophyta</taxon>
        <taxon>Magnoliopsida</taxon>
        <taxon>eudicotyledons</taxon>
        <taxon>Gunneridae</taxon>
        <taxon>Pentapetalae</taxon>
        <taxon>rosids</taxon>
        <taxon>malvids</taxon>
        <taxon>Malvales</taxon>
        <taxon>Malvaceae</taxon>
        <taxon>Malvoideae</taxon>
        <taxon>Gossypium</taxon>
    </lineage>
</organism>
<feature type="transmembrane region" description="Helical" evidence="2">
    <location>
        <begin position="20"/>
        <end position="38"/>
    </location>
</feature>
<feature type="region of interest" description="Disordered" evidence="1">
    <location>
        <begin position="47"/>
        <end position="73"/>
    </location>
</feature>
<sequence length="73" mass="7933">MQLLRVISITLPHPRLPNPCFPLFCYSIFSLVLNLLILRRLLAQTPSSSHSSPILHSSGCCSSNSSPISLVTG</sequence>
<evidence type="ECO:0000256" key="1">
    <source>
        <dbReference type="SAM" id="MobiDB-lite"/>
    </source>
</evidence>
<gene>
    <name evidence="3" type="ORF">ES288_D02G151600v1</name>
</gene>
<evidence type="ECO:0000313" key="3">
    <source>
        <dbReference type="EMBL" id="TYG79603.1"/>
    </source>
</evidence>
<evidence type="ECO:0000313" key="4">
    <source>
        <dbReference type="Proteomes" id="UP000323506"/>
    </source>
</evidence>
<reference evidence="3 4" key="1">
    <citation type="submission" date="2019-06" db="EMBL/GenBank/DDBJ databases">
        <title>WGS assembly of Gossypium darwinii.</title>
        <authorList>
            <person name="Chen Z.J."/>
            <person name="Sreedasyam A."/>
            <person name="Ando A."/>
            <person name="Song Q."/>
            <person name="De L."/>
            <person name="Hulse-Kemp A."/>
            <person name="Ding M."/>
            <person name="Ye W."/>
            <person name="Kirkbride R."/>
            <person name="Jenkins J."/>
            <person name="Plott C."/>
            <person name="Lovell J."/>
            <person name="Lin Y.-M."/>
            <person name="Vaughn R."/>
            <person name="Liu B."/>
            <person name="Li W."/>
            <person name="Simpson S."/>
            <person name="Scheffler B."/>
            <person name="Saski C."/>
            <person name="Grover C."/>
            <person name="Hu G."/>
            <person name="Conover J."/>
            <person name="Carlson J."/>
            <person name="Shu S."/>
            <person name="Boston L."/>
            <person name="Williams M."/>
            <person name="Peterson D."/>
            <person name="Mcgee K."/>
            <person name="Jones D."/>
            <person name="Wendel J."/>
            <person name="Stelly D."/>
            <person name="Grimwood J."/>
            <person name="Schmutz J."/>
        </authorList>
    </citation>
    <scope>NUCLEOTIDE SEQUENCE [LARGE SCALE GENOMIC DNA]</scope>
    <source>
        <strain evidence="3">1808015.09</strain>
    </source>
</reference>
<keyword evidence="2" id="KW-0812">Transmembrane</keyword>
<proteinExistence type="predicted"/>
<dbReference type="AlphaFoldDB" id="A0A5D2DGW1"/>
<keyword evidence="4" id="KW-1185">Reference proteome</keyword>
<accession>A0A5D2DGW1</accession>
<dbReference type="Proteomes" id="UP000323506">
    <property type="component" value="Chromosome D02"/>
</dbReference>
<name>A0A5D2DGW1_GOSDA</name>
<evidence type="ECO:0000256" key="2">
    <source>
        <dbReference type="SAM" id="Phobius"/>
    </source>
</evidence>
<keyword evidence="2" id="KW-1133">Transmembrane helix</keyword>
<dbReference type="EMBL" id="CM017702">
    <property type="protein sequence ID" value="TYG79603.1"/>
    <property type="molecule type" value="Genomic_DNA"/>
</dbReference>
<keyword evidence="2" id="KW-0472">Membrane</keyword>